<name>A0A3A8B6R6_9RHOB</name>
<dbReference type="InterPro" id="IPR011793">
    <property type="entry name" value="YbdK"/>
</dbReference>
<dbReference type="Pfam" id="PF04107">
    <property type="entry name" value="GCS2"/>
    <property type="match status" value="1"/>
</dbReference>
<dbReference type="GO" id="GO:0005524">
    <property type="term" value="F:ATP binding"/>
    <property type="evidence" value="ECO:0007669"/>
    <property type="project" value="UniProtKB-KW"/>
</dbReference>
<evidence type="ECO:0000256" key="4">
    <source>
        <dbReference type="HAMAP-Rule" id="MF_01609"/>
    </source>
</evidence>
<dbReference type="SUPFAM" id="SSF55931">
    <property type="entry name" value="Glutamine synthetase/guanido kinase"/>
    <property type="match status" value="1"/>
</dbReference>
<keyword evidence="6" id="KW-1185">Reference proteome</keyword>
<dbReference type="Gene3D" id="3.30.590.20">
    <property type="match status" value="1"/>
</dbReference>
<dbReference type="HAMAP" id="MF_01609">
    <property type="entry name" value="Glu_cys_ligase_2"/>
    <property type="match status" value="1"/>
</dbReference>
<keyword evidence="3 4" id="KW-0067">ATP-binding</keyword>
<dbReference type="NCBIfam" id="NF010039">
    <property type="entry name" value="PRK13515.1"/>
    <property type="match status" value="1"/>
</dbReference>
<sequence length="377" mass="42802">MALNEPAFSIGIEEEYLLVDRDSLALAEAPAEMMEACQNELQEQVAPEFLNCQIEIGTKVCRDVNEARGELQRLRACVSREAARHNLSPIAASCHPFSDWREQKHTDKDRYNTLSHDLGGVAQRMLICGMHVHVGIEDADRRIDLMNQLTYFLPHMLALSCSSPFWQGEDTGLDSYRLTIFDNLPRTGLPPRMNGFGDFQRSVDVLVDLGVIEDSSKIWWDLRPSSKFPTIEARICDVQPRLQDTVALAGMTQALARMLWRLAVNNQRWRIYDRFLIAENRWRAQRYGVREGLIDFGLGEVVPMTQLMDEVLELVQDDLAFFDSMDAVTRACDIARDGTSADRQRRIHAARREAGGDDATALRAVAQHLIDEFHADL</sequence>
<keyword evidence="2 4" id="KW-0547">Nucleotide-binding</keyword>
<dbReference type="InterPro" id="IPR006336">
    <property type="entry name" value="GCS2"/>
</dbReference>
<keyword evidence="1 4" id="KW-0436">Ligase</keyword>
<dbReference type="NCBIfam" id="TIGR02050">
    <property type="entry name" value="gshA_cyan_rel"/>
    <property type="match status" value="1"/>
</dbReference>
<dbReference type="InterPro" id="IPR050141">
    <property type="entry name" value="GCL_type2/YbdK_subfam"/>
</dbReference>
<dbReference type="PANTHER" id="PTHR36510">
    <property type="entry name" value="GLUTAMATE--CYSTEINE LIGASE 2-RELATED"/>
    <property type="match status" value="1"/>
</dbReference>
<evidence type="ECO:0000313" key="6">
    <source>
        <dbReference type="Proteomes" id="UP000281128"/>
    </source>
</evidence>
<comment type="function">
    <text evidence="4">ATP-dependent carboxylate-amine ligase which exhibits weak glutamate--cysteine ligase activity.</text>
</comment>
<protein>
    <recommendedName>
        <fullName evidence="4">Putative glutamate--cysteine ligase 2</fullName>
        <ecNumber evidence="4">6.3.2.2</ecNumber>
    </recommendedName>
    <alternativeName>
        <fullName evidence="4">Gamma-glutamylcysteine synthetase 2</fullName>
        <shortName evidence="4">GCS 2</shortName>
        <shortName evidence="4">Gamma-GCS 2</shortName>
    </alternativeName>
</protein>
<dbReference type="GO" id="GO:0042398">
    <property type="term" value="P:modified amino acid biosynthetic process"/>
    <property type="evidence" value="ECO:0007669"/>
    <property type="project" value="InterPro"/>
</dbReference>
<accession>A0A3A8B6R6</accession>
<organism evidence="5 6">
    <name type="scientific">Roseovarius spongiae</name>
    <dbReference type="NCBI Taxonomy" id="2320272"/>
    <lineage>
        <taxon>Bacteria</taxon>
        <taxon>Pseudomonadati</taxon>
        <taxon>Pseudomonadota</taxon>
        <taxon>Alphaproteobacteria</taxon>
        <taxon>Rhodobacterales</taxon>
        <taxon>Roseobacteraceae</taxon>
        <taxon>Roseovarius</taxon>
    </lineage>
</organism>
<dbReference type="EC" id="6.3.2.2" evidence="4"/>
<dbReference type="AlphaFoldDB" id="A0A3A8B6R6"/>
<dbReference type="RefSeq" id="WP_121164497.1">
    <property type="nucleotide sequence ID" value="NZ_RAPE01000001.1"/>
</dbReference>
<evidence type="ECO:0000313" key="5">
    <source>
        <dbReference type="EMBL" id="RKF16965.1"/>
    </source>
</evidence>
<comment type="similarity">
    <text evidence="4">Belongs to the glutamate--cysteine ligase type 2 family. YbdK subfamily.</text>
</comment>
<dbReference type="PANTHER" id="PTHR36510:SF1">
    <property type="entry name" value="GLUTAMATE--CYSTEINE LIGASE 2-RELATED"/>
    <property type="match status" value="1"/>
</dbReference>
<comment type="caution">
    <text evidence="5">The sequence shown here is derived from an EMBL/GenBank/DDBJ whole genome shotgun (WGS) entry which is preliminary data.</text>
</comment>
<dbReference type="GO" id="GO:0004357">
    <property type="term" value="F:glutamate-cysteine ligase activity"/>
    <property type="evidence" value="ECO:0007669"/>
    <property type="project" value="UniProtKB-EC"/>
</dbReference>
<reference evidence="5 6" key="1">
    <citation type="submission" date="2018-09" db="EMBL/GenBank/DDBJ databases">
        <title>Roseovarius spongiae sp. nov., isolated from a marine sponge.</title>
        <authorList>
            <person name="Zhuang L."/>
            <person name="Luo L."/>
        </authorList>
    </citation>
    <scope>NUCLEOTIDE SEQUENCE [LARGE SCALE GENOMIC DNA]</scope>
    <source>
        <strain evidence="5 6">HN-E21</strain>
    </source>
</reference>
<evidence type="ECO:0000256" key="1">
    <source>
        <dbReference type="ARBA" id="ARBA00022598"/>
    </source>
</evidence>
<evidence type="ECO:0000256" key="3">
    <source>
        <dbReference type="ARBA" id="ARBA00022840"/>
    </source>
</evidence>
<proteinExistence type="inferred from homology"/>
<comment type="catalytic activity">
    <reaction evidence="4">
        <text>L-cysteine + L-glutamate + ATP = gamma-L-glutamyl-L-cysteine + ADP + phosphate + H(+)</text>
        <dbReference type="Rhea" id="RHEA:13285"/>
        <dbReference type="ChEBI" id="CHEBI:15378"/>
        <dbReference type="ChEBI" id="CHEBI:29985"/>
        <dbReference type="ChEBI" id="CHEBI:30616"/>
        <dbReference type="ChEBI" id="CHEBI:35235"/>
        <dbReference type="ChEBI" id="CHEBI:43474"/>
        <dbReference type="ChEBI" id="CHEBI:58173"/>
        <dbReference type="ChEBI" id="CHEBI:456216"/>
        <dbReference type="EC" id="6.3.2.2"/>
    </reaction>
</comment>
<dbReference type="InterPro" id="IPR014746">
    <property type="entry name" value="Gln_synth/guanido_kin_cat_dom"/>
</dbReference>
<dbReference type="OrthoDB" id="9769628at2"/>
<evidence type="ECO:0000256" key="2">
    <source>
        <dbReference type="ARBA" id="ARBA00022741"/>
    </source>
</evidence>
<dbReference type="EMBL" id="RAPE01000001">
    <property type="protein sequence ID" value="RKF16965.1"/>
    <property type="molecule type" value="Genomic_DNA"/>
</dbReference>
<dbReference type="Proteomes" id="UP000281128">
    <property type="component" value="Unassembled WGS sequence"/>
</dbReference>
<gene>
    <name evidence="5" type="ORF">D6850_05410</name>
</gene>